<evidence type="ECO:0000256" key="5">
    <source>
        <dbReference type="RuleBase" id="RU000488"/>
    </source>
</evidence>
<dbReference type="PROSITE" id="PS50920">
    <property type="entry name" value="SOLCAR"/>
    <property type="match status" value="1"/>
</dbReference>
<dbReference type="SUPFAM" id="SSF103506">
    <property type="entry name" value="Mitochondrial carrier"/>
    <property type="match status" value="1"/>
</dbReference>
<evidence type="ECO:0000313" key="7">
    <source>
        <dbReference type="EMBL" id="KAK2078047.1"/>
    </source>
</evidence>
<reference evidence="7" key="1">
    <citation type="submission" date="2021-01" db="EMBL/GenBank/DDBJ databases">
        <authorList>
            <person name="Eckstrom K.M.E."/>
        </authorList>
    </citation>
    <scope>NUCLEOTIDE SEQUENCE</scope>
    <source>
        <strain evidence="7">UVCC 0001</strain>
    </source>
</reference>
<dbReference type="Gene3D" id="1.50.40.10">
    <property type="entry name" value="Mitochondrial carrier domain"/>
    <property type="match status" value="2"/>
</dbReference>
<dbReference type="EMBL" id="JASFZW010000005">
    <property type="protein sequence ID" value="KAK2078047.1"/>
    <property type="molecule type" value="Genomic_DNA"/>
</dbReference>
<keyword evidence="2 4" id="KW-0812">Transmembrane</keyword>
<evidence type="ECO:0000256" key="6">
    <source>
        <dbReference type="SAM" id="Phobius"/>
    </source>
</evidence>
<accession>A0AAD9MI95</accession>
<evidence type="ECO:0000256" key="3">
    <source>
        <dbReference type="ARBA" id="ARBA00023136"/>
    </source>
</evidence>
<dbReference type="PANTHER" id="PTHR46080:SF3">
    <property type="entry name" value="MITOCHONDRIAL SUBSTRATE CARRIER FAMILY PROTEIN"/>
    <property type="match status" value="1"/>
</dbReference>
<organism evidence="7 8">
    <name type="scientific">Prototheca wickerhamii</name>
    <dbReference type="NCBI Taxonomy" id="3111"/>
    <lineage>
        <taxon>Eukaryota</taxon>
        <taxon>Viridiplantae</taxon>
        <taxon>Chlorophyta</taxon>
        <taxon>core chlorophytes</taxon>
        <taxon>Trebouxiophyceae</taxon>
        <taxon>Chlorellales</taxon>
        <taxon>Chlorellaceae</taxon>
        <taxon>Prototheca</taxon>
    </lineage>
</organism>
<keyword evidence="3 4" id="KW-0472">Membrane</keyword>
<dbReference type="GO" id="GO:0016020">
    <property type="term" value="C:membrane"/>
    <property type="evidence" value="ECO:0007669"/>
    <property type="project" value="UniProtKB-SubCell"/>
</dbReference>
<dbReference type="AlphaFoldDB" id="A0AAD9MI95"/>
<evidence type="ECO:0000256" key="4">
    <source>
        <dbReference type="PROSITE-ProRule" id="PRU00282"/>
    </source>
</evidence>
<proteinExistence type="inferred from homology"/>
<dbReference type="InterPro" id="IPR023395">
    <property type="entry name" value="MCP_dom_sf"/>
</dbReference>
<evidence type="ECO:0000313" key="8">
    <source>
        <dbReference type="Proteomes" id="UP001255856"/>
    </source>
</evidence>
<evidence type="ECO:0000256" key="2">
    <source>
        <dbReference type="ARBA" id="ARBA00022692"/>
    </source>
</evidence>
<dbReference type="PANTHER" id="PTHR46080">
    <property type="entry name" value="MITOCHONDRIAL SUBSTRATE CARRIER FAMILY PROTEIN J"/>
    <property type="match status" value="1"/>
</dbReference>
<keyword evidence="8" id="KW-1185">Reference proteome</keyword>
<name>A0AAD9MI95_PROWI</name>
<feature type="repeat" description="Solcar" evidence="4">
    <location>
        <begin position="155"/>
        <end position="243"/>
    </location>
</feature>
<feature type="transmembrane region" description="Helical" evidence="6">
    <location>
        <begin position="15"/>
        <end position="34"/>
    </location>
</feature>
<dbReference type="Proteomes" id="UP001255856">
    <property type="component" value="Unassembled WGS sequence"/>
</dbReference>
<protein>
    <submittedName>
        <fullName evidence="7">Uncharacterized protein</fullName>
    </submittedName>
</protein>
<dbReference type="Pfam" id="PF00153">
    <property type="entry name" value="Mito_carr"/>
    <property type="match status" value="3"/>
</dbReference>
<sequence>MWTARNVVGSEGIRGLYAGFGTVICGMVPARLVYMMSLELSKSTVRRALEPFDLPGASVAGAANLVGGAMASLSSHVITVPLDVVAQRQMIRTGQQRELAAAGQRAAALVKPGGLAMARHILETEGFRGYGVWQSVIWEALEGGAEKGAQRSDGRVIAVQTASGVLSGCSAAALTNPLDVIKTRIQTRRAEPGLRQLGWTATAVQLAEREGWRGFYRGVAPRMFSSSLWGTAMVSAYEFLKRVCVLPPEQVAQ</sequence>
<comment type="caution">
    <text evidence="7">The sequence shown here is derived from an EMBL/GenBank/DDBJ whole genome shotgun (WGS) entry which is preliminary data.</text>
</comment>
<comment type="subcellular location">
    <subcellularLocation>
        <location evidence="1">Membrane</location>
        <topology evidence="1">Multi-pass membrane protein</topology>
    </subcellularLocation>
</comment>
<gene>
    <name evidence="7" type="ORF">QBZ16_003915</name>
</gene>
<keyword evidence="6" id="KW-1133">Transmembrane helix</keyword>
<evidence type="ECO:0000256" key="1">
    <source>
        <dbReference type="ARBA" id="ARBA00004141"/>
    </source>
</evidence>
<comment type="similarity">
    <text evidence="5">Belongs to the mitochondrial carrier (TC 2.A.29) family.</text>
</comment>
<keyword evidence="5" id="KW-0813">Transport</keyword>
<dbReference type="InterPro" id="IPR018108">
    <property type="entry name" value="MCP_transmembrane"/>
</dbReference>